<comment type="caution">
    <text evidence="1">The sequence shown here is derived from an EMBL/GenBank/DDBJ whole genome shotgun (WGS) entry which is preliminary data.</text>
</comment>
<gene>
    <name evidence="1" type="ORF">PR048_018109</name>
</gene>
<name>A0ABQ9HBC7_9NEOP</name>
<protein>
    <submittedName>
        <fullName evidence="1">Uncharacterized protein</fullName>
    </submittedName>
</protein>
<reference evidence="1 2" key="1">
    <citation type="submission" date="2023-02" db="EMBL/GenBank/DDBJ databases">
        <title>LHISI_Scaffold_Assembly.</title>
        <authorList>
            <person name="Stuart O.P."/>
            <person name="Cleave R."/>
            <person name="Magrath M.J.L."/>
            <person name="Mikheyev A.S."/>
        </authorList>
    </citation>
    <scope>NUCLEOTIDE SEQUENCE [LARGE SCALE GENOMIC DNA]</scope>
    <source>
        <strain evidence="1">Daus_M_001</strain>
        <tissue evidence="1">Leg muscle</tissue>
    </source>
</reference>
<evidence type="ECO:0000313" key="2">
    <source>
        <dbReference type="Proteomes" id="UP001159363"/>
    </source>
</evidence>
<evidence type="ECO:0000313" key="1">
    <source>
        <dbReference type="EMBL" id="KAJ8881623.1"/>
    </source>
</evidence>
<sequence length="600" mass="65702">MIKDYLNTKNCRIILALRERLSCQQRNSAEHSRSAHEATRSPSNAHFAIATRVVFRCLYNAKHAQRSTSDHFSQALRCTSYFILLPANLKHKFHEGKAQMLHALTSQWRENARNARIWRIASAATKGQAFVPFPSAALNAWSNGTTGSYAAGRISAGNETRPGIGVTHSQPCTPYSGGKTYSQSISIDRIGRHKQDALSEVCSSRTARSPFQYDMKILAVPAQSSGRGVTKEEGEVVREGKGEKGWLRREGGRIWRAVKALDCSTPSTCSICSGIIASRETGLLSIGCSCCLAPDSWNGRSVTDAVAKSATVNTWRSTGHSPVYLKPFIAVSIEAALGNPALTKERRNARAGETVDPRENPLTSGIVRHDSHFRRLNRVFWILDLTSDWVCCDVENNILVPLASEKLFSGEWLGNDIVLTASQLKIHQGISAQQFERLFLANIPTTAIRVQSLAGSLQISHVGIVTDNAIVRGFSRGSSVCPASSFQRYSILTSITLIGCQDLDVKTPILQLRTSTIAHLLWLLGASVAERVACSPPTKANQVHYPAGSLPFFRIRASCLTIHCYIWVALNIEVLRADEGEVRRVRNIASVQGQGEAGNP</sequence>
<organism evidence="1 2">
    <name type="scientific">Dryococelus australis</name>
    <dbReference type="NCBI Taxonomy" id="614101"/>
    <lineage>
        <taxon>Eukaryota</taxon>
        <taxon>Metazoa</taxon>
        <taxon>Ecdysozoa</taxon>
        <taxon>Arthropoda</taxon>
        <taxon>Hexapoda</taxon>
        <taxon>Insecta</taxon>
        <taxon>Pterygota</taxon>
        <taxon>Neoptera</taxon>
        <taxon>Polyneoptera</taxon>
        <taxon>Phasmatodea</taxon>
        <taxon>Verophasmatodea</taxon>
        <taxon>Anareolatae</taxon>
        <taxon>Phasmatidae</taxon>
        <taxon>Eurycanthinae</taxon>
        <taxon>Dryococelus</taxon>
    </lineage>
</organism>
<accession>A0ABQ9HBC7</accession>
<dbReference type="Proteomes" id="UP001159363">
    <property type="component" value="Chromosome 5"/>
</dbReference>
<keyword evidence="2" id="KW-1185">Reference proteome</keyword>
<proteinExistence type="predicted"/>
<dbReference type="EMBL" id="JARBHB010000006">
    <property type="protein sequence ID" value="KAJ8881623.1"/>
    <property type="molecule type" value="Genomic_DNA"/>
</dbReference>